<gene>
    <name evidence="2" type="ORF">XD73_1469</name>
</gene>
<feature type="non-terminal residue" evidence="2">
    <location>
        <position position="1"/>
    </location>
</feature>
<proteinExistence type="predicted"/>
<name>A0A117LGB7_9CHLR</name>
<organism evidence="2 3">
    <name type="scientific">Anaerolinea thermophila</name>
    <dbReference type="NCBI Taxonomy" id="167964"/>
    <lineage>
        <taxon>Bacteria</taxon>
        <taxon>Bacillati</taxon>
        <taxon>Chloroflexota</taxon>
        <taxon>Anaerolineae</taxon>
        <taxon>Anaerolineales</taxon>
        <taxon>Anaerolineaceae</taxon>
        <taxon>Anaerolinea</taxon>
    </lineage>
</organism>
<dbReference type="AlphaFoldDB" id="A0A117LGB7"/>
<protein>
    <submittedName>
        <fullName evidence="2">SufR family transcriptional regulator</fullName>
    </submittedName>
</protein>
<reference evidence="2 3" key="1">
    <citation type="journal article" date="2015" name="MBio">
        <title>Genome-Resolved Metagenomic Analysis Reveals Roles for Candidate Phyla and Other Microbial Community Members in Biogeochemical Transformations in Oil Reservoirs.</title>
        <authorList>
            <person name="Hu P."/>
            <person name="Tom L."/>
            <person name="Singh A."/>
            <person name="Thomas B.C."/>
            <person name="Baker B.J."/>
            <person name="Piceno Y.M."/>
            <person name="Andersen G.L."/>
            <person name="Banfield J.F."/>
        </authorList>
    </citation>
    <scope>NUCLEOTIDE SEQUENCE [LARGE SCALE GENOMIC DNA]</scope>
    <source>
        <strain evidence="2">46_16</strain>
    </source>
</reference>
<feature type="domain" description="Metanogen output" evidence="1">
    <location>
        <begin position="8"/>
        <end position="124"/>
    </location>
</feature>
<evidence type="ECO:0000313" key="3">
    <source>
        <dbReference type="Proteomes" id="UP000064249"/>
    </source>
</evidence>
<dbReference type="InterPro" id="IPR041359">
    <property type="entry name" value="MetOD1"/>
</dbReference>
<dbReference type="Proteomes" id="UP000064249">
    <property type="component" value="Unassembled WGS sequence"/>
</dbReference>
<evidence type="ECO:0000259" key="1">
    <source>
        <dbReference type="Pfam" id="PF18546"/>
    </source>
</evidence>
<dbReference type="InterPro" id="IPR036390">
    <property type="entry name" value="WH_DNA-bd_sf"/>
</dbReference>
<sequence length="126" mass="14486">YLRLTKRLIGTLKDKMSEEEVESLFSEIGIEMAQAHKEDLDGKPLDARIKTLKQVLNREGFIIEYEKGNDSYEISSLSCPYYQIAKDYPEICNLDMHLISEFLSTPVKKVTCILDGDERCTFQISV</sequence>
<accession>A0A117LGB7</accession>
<dbReference type="SUPFAM" id="SSF46785">
    <property type="entry name" value="Winged helix' DNA-binding domain"/>
    <property type="match status" value="1"/>
</dbReference>
<dbReference type="EMBL" id="LGFU01000201">
    <property type="protein sequence ID" value="KUK45653.1"/>
    <property type="molecule type" value="Genomic_DNA"/>
</dbReference>
<evidence type="ECO:0000313" key="2">
    <source>
        <dbReference type="EMBL" id="KUK45653.1"/>
    </source>
</evidence>
<comment type="caution">
    <text evidence="2">The sequence shown here is derived from an EMBL/GenBank/DDBJ whole genome shotgun (WGS) entry which is preliminary data.</text>
</comment>
<dbReference type="Pfam" id="PF18546">
    <property type="entry name" value="MetOD1"/>
    <property type="match status" value="1"/>
</dbReference>